<evidence type="ECO:0000259" key="13">
    <source>
        <dbReference type="PROSITE" id="PS50835"/>
    </source>
</evidence>
<comment type="subcellular location">
    <subcellularLocation>
        <location evidence="1">Cell membrane</location>
        <topology evidence="1">Single-pass type I membrane protein</topology>
    </subcellularLocation>
</comment>
<evidence type="ECO:0000256" key="12">
    <source>
        <dbReference type="SAM" id="SignalP"/>
    </source>
</evidence>
<dbReference type="GO" id="GO:0009897">
    <property type="term" value="C:external side of plasma membrane"/>
    <property type="evidence" value="ECO:0007669"/>
    <property type="project" value="TreeGrafter"/>
</dbReference>
<evidence type="ECO:0000313" key="15">
    <source>
        <dbReference type="Proteomes" id="UP000472271"/>
    </source>
</evidence>
<evidence type="ECO:0000256" key="4">
    <source>
        <dbReference type="ARBA" id="ARBA00022729"/>
    </source>
</evidence>
<evidence type="ECO:0000313" key="14">
    <source>
        <dbReference type="Ensembl" id="ENSSORP00005037359.1"/>
    </source>
</evidence>
<feature type="compositionally biased region" description="Polar residues" evidence="11">
    <location>
        <begin position="169"/>
        <end position="179"/>
    </location>
</feature>
<proteinExistence type="predicted"/>
<reference evidence="14" key="2">
    <citation type="submission" date="2025-09" db="UniProtKB">
        <authorList>
            <consortium name="Ensembl"/>
        </authorList>
    </citation>
    <scope>IDENTIFICATION</scope>
</reference>
<dbReference type="SMART" id="SM00406">
    <property type="entry name" value="IGv"/>
    <property type="match status" value="1"/>
</dbReference>
<dbReference type="InParanoid" id="A0A673B7N9"/>
<dbReference type="Ensembl" id="ENSSORT00005038333.1">
    <property type="protein sequence ID" value="ENSSORP00005037359.1"/>
    <property type="gene ID" value="ENSSORG00005017535.1"/>
</dbReference>
<protein>
    <recommendedName>
        <fullName evidence="13">Ig-like domain-containing protein</fullName>
    </recommendedName>
</protein>
<organism evidence="14 15">
    <name type="scientific">Sphaeramia orbicularis</name>
    <name type="common">orbiculate cardinalfish</name>
    <dbReference type="NCBI Taxonomy" id="375764"/>
    <lineage>
        <taxon>Eukaryota</taxon>
        <taxon>Metazoa</taxon>
        <taxon>Chordata</taxon>
        <taxon>Craniata</taxon>
        <taxon>Vertebrata</taxon>
        <taxon>Euteleostomi</taxon>
        <taxon>Actinopterygii</taxon>
        <taxon>Neopterygii</taxon>
        <taxon>Teleostei</taxon>
        <taxon>Neoteleostei</taxon>
        <taxon>Acanthomorphata</taxon>
        <taxon>Gobiaria</taxon>
        <taxon>Kurtiformes</taxon>
        <taxon>Apogonoidei</taxon>
        <taxon>Apogonidae</taxon>
        <taxon>Apogoninae</taxon>
        <taxon>Sphaeramia</taxon>
    </lineage>
</organism>
<dbReference type="GO" id="GO:0071222">
    <property type="term" value="P:cellular response to lipopolysaccharide"/>
    <property type="evidence" value="ECO:0007669"/>
    <property type="project" value="TreeGrafter"/>
</dbReference>
<keyword evidence="4 12" id="KW-0732">Signal</keyword>
<dbReference type="GO" id="GO:0006955">
    <property type="term" value="P:immune response"/>
    <property type="evidence" value="ECO:0007669"/>
    <property type="project" value="TreeGrafter"/>
</dbReference>
<evidence type="ECO:0000256" key="8">
    <source>
        <dbReference type="ARBA" id="ARBA00023170"/>
    </source>
</evidence>
<dbReference type="InterPro" id="IPR036179">
    <property type="entry name" value="Ig-like_dom_sf"/>
</dbReference>
<keyword evidence="5" id="KW-1133">Transmembrane helix</keyword>
<dbReference type="AlphaFoldDB" id="A0A673B7N9"/>
<keyword evidence="15" id="KW-1185">Reference proteome</keyword>
<dbReference type="InterPro" id="IPR013783">
    <property type="entry name" value="Ig-like_fold"/>
</dbReference>
<evidence type="ECO:0000256" key="2">
    <source>
        <dbReference type="ARBA" id="ARBA00022475"/>
    </source>
</evidence>
<dbReference type="Gene3D" id="2.60.40.10">
    <property type="entry name" value="Immunoglobulins"/>
    <property type="match status" value="1"/>
</dbReference>
<dbReference type="GO" id="GO:0007166">
    <property type="term" value="P:cell surface receptor signaling pathway"/>
    <property type="evidence" value="ECO:0007669"/>
    <property type="project" value="TreeGrafter"/>
</dbReference>
<sequence>MPQSLSCFSSVSHHASVFVLFLLSFPSCLSVFPVFPQFPIMPQCLSCVSSVSHHASVLVQVSEGGSALLPCSSSKPLSDGAVVEWLRDTPPLTVHIRRSDRDQPSEQDRLYQRRTAMKADAYKSRDLSLTLNDTTIFDKGVYICSVTDGSKLPDQEVELKVHLKDGEWSKQNQNQNPLTLTRPGGGAEGPNSEWSKQNQNTLTLTRPGGGLQLKLCESVVKSDSEFMFSHCRTIHQRTNHSVGPYTRGRTTV</sequence>
<dbReference type="InterPro" id="IPR007110">
    <property type="entry name" value="Ig-like_dom"/>
</dbReference>
<keyword evidence="10" id="KW-0393">Immunoglobulin domain</keyword>
<keyword evidence="9" id="KW-0325">Glycoprotein</keyword>
<name>A0A673B7N9_9TELE</name>
<evidence type="ECO:0000256" key="10">
    <source>
        <dbReference type="ARBA" id="ARBA00023319"/>
    </source>
</evidence>
<keyword evidence="2" id="KW-1003">Cell membrane</keyword>
<feature type="chain" id="PRO_5025536275" description="Ig-like domain-containing protein" evidence="12">
    <location>
        <begin position="31"/>
        <end position="252"/>
    </location>
</feature>
<accession>A0A673B7N9</accession>
<feature type="domain" description="Ig-like" evidence="13">
    <location>
        <begin position="36"/>
        <end position="160"/>
    </location>
</feature>
<dbReference type="PANTHER" id="PTHR25466">
    <property type="entry name" value="T-LYMPHOCYTE ACTIVATION ANTIGEN"/>
    <property type="match status" value="1"/>
</dbReference>
<dbReference type="GO" id="GO:0042102">
    <property type="term" value="P:positive regulation of T cell proliferation"/>
    <property type="evidence" value="ECO:0007669"/>
    <property type="project" value="TreeGrafter"/>
</dbReference>
<dbReference type="GO" id="GO:0031295">
    <property type="term" value="P:T cell costimulation"/>
    <property type="evidence" value="ECO:0007669"/>
    <property type="project" value="TreeGrafter"/>
</dbReference>
<dbReference type="Pfam" id="PF07686">
    <property type="entry name" value="V-set"/>
    <property type="match status" value="1"/>
</dbReference>
<dbReference type="SUPFAM" id="SSF48726">
    <property type="entry name" value="Immunoglobulin"/>
    <property type="match status" value="1"/>
</dbReference>
<evidence type="ECO:0000256" key="3">
    <source>
        <dbReference type="ARBA" id="ARBA00022692"/>
    </source>
</evidence>
<keyword evidence="3" id="KW-0812">Transmembrane</keyword>
<evidence type="ECO:0000256" key="6">
    <source>
        <dbReference type="ARBA" id="ARBA00023136"/>
    </source>
</evidence>
<evidence type="ECO:0000256" key="5">
    <source>
        <dbReference type="ARBA" id="ARBA00022989"/>
    </source>
</evidence>
<dbReference type="InterPro" id="IPR013106">
    <property type="entry name" value="Ig_V-set"/>
</dbReference>
<dbReference type="SMART" id="SM00409">
    <property type="entry name" value="IG"/>
    <property type="match status" value="1"/>
</dbReference>
<evidence type="ECO:0000256" key="9">
    <source>
        <dbReference type="ARBA" id="ARBA00023180"/>
    </source>
</evidence>
<dbReference type="InterPro" id="IPR003599">
    <property type="entry name" value="Ig_sub"/>
</dbReference>
<feature type="signal peptide" evidence="12">
    <location>
        <begin position="1"/>
        <end position="30"/>
    </location>
</feature>
<dbReference type="Proteomes" id="UP000472271">
    <property type="component" value="Unassembled WGS sequence"/>
</dbReference>
<dbReference type="PANTHER" id="PTHR25466:SF14">
    <property type="entry name" value="BUTYROPHILIN SUBFAMILY 2 MEMBER A2-LIKE-RELATED"/>
    <property type="match status" value="1"/>
</dbReference>
<dbReference type="InterPro" id="IPR051713">
    <property type="entry name" value="T-cell_Activation_Regulation"/>
</dbReference>
<evidence type="ECO:0000256" key="1">
    <source>
        <dbReference type="ARBA" id="ARBA00004251"/>
    </source>
</evidence>
<dbReference type="PROSITE" id="PS50835">
    <property type="entry name" value="IG_LIKE"/>
    <property type="match status" value="1"/>
</dbReference>
<keyword evidence="6" id="KW-0472">Membrane</keyword>
<evidence type="ECO:0000256" key="11">
    <source>
        <dbReference type="SAM" id="MobiDB-lite"/>
    </source>
</evidence>
<feature type="region of interest" description="Disordered" evidence="11">
    <location>
        <begin position="165"/>
        <end position="197"/>
    </location>
</feature>
<evidence type="ECO:0000256" key="7">
    <source>
        <dbReference type="ARBA" id="ARBA00023157"/>
    </source>
</evidence>
<reference evidence="14" key="1">
    <citation type="submission" date="2025-08" db="UniProtKB">
        <authorList>
            <consortium name="Ensembl"/>
        </authorList>
    </citation>
    <scope>IDENTIFICATION</scope>
</reference>
<keyword evidence="8" id="KW-0675">Receptor</keyword>
<keyword evidence="7" id="KW-1015">Disulfide bond</keyword>
<dbReference type="GO" id="GO:0042130">
    <property type="term" value="P:negative regulation of T cell proliferation"/>
    <property type="evidence" value="ECO:0007669"/>
    <property type="project" value="TreeGrafter"/>
</dbReference>